<reference evidence="1 2" key="1">
    <citation type="submission" date="2018-06" db="EMBL/GenBank/DDBJ databases">
        <title>Comparative genomics reveals the genomic features of Rhizophagus irregularis, R. cerebriforme, R. diaphanum and Gigaspora rosea, and their symbiotic lifestyle signature.</title>
        <authorList>
            <person name="Morin E."/>
            <person name="San Clemente H."/>
            <person name="Chen E.C.H."/>
            <person name="De La Providencia I."/>
            <person name="Hainaut M."/>
            <person name="Kuo A."/>
            <person name="Kohler A."/>
            <person name="Murat C."/>
            <person name="Tang N."/>
            <person name="Roy S."/>
            <person name="Loubradou J."/>
            <person name="Henrissat B."/>
            <person name="Grigoriev I.V."/>
            <person name="Corradi N."/>
            <person name="Roux C."/>
            <person name="Martin F.M."/>
        </authorList>
    </citation>
    <scope>NUCLEOTIDE SEQUENCE [LARGE SCALE GENOMIC DNA]</scope>
    <source>
        <strain evidence="1 2">DAOM 194757</strain>
    </source>
</reference>
<dbReference type="AlphaFoldDB" id="A0A397VEI0"/>
<comment type="caution">
    <text evidence="1">The sequence shown here is derived from an EMBL/GenBank/DDBJ whole genome shotgun (WGS) entry which is preliminary data.</text>
</comment>
<dbReference type="Proteomes" id="UP000266673">
    <property type="component" value="Unassembled WGS sequence"/>
</dbReference>
<proteinExistence type="predicted"/>
<evidence type="ECO:0000313" key="2">
    <source>
        <dbReference type="Proteomes" id="UP000266673"/>
    </source>
</evidence>
<dbReference type="EMBL" id="QKWP01000395">
    <property type="protein sequence ID" value="RIB20854.1"/>
    <property type="molecule type" value="Genomic_DNA"/>
</dbReference>
<sequence>MSEQSTESATSREQELLKEITFLKEQINKSTHGIYGILRFRWISEFDVIVHSRTKKGFKWTINVDHVTLEGLKDTIYNIEGTLTLATTFPFKKQIKIVPEKLVERNNGRGNLDYGNESRTTGRTIGLVEVTLSRALLRPLYKWNLHYLTNAKRMK</sequence>
<keyword evidence="2" id="KW-1185">Reference proteome</keyword>
<organism evidence="1 2">
    <name type="scientific">Gigaspora rosea</name>
    <dbReference type="NCBI Taxonomy" id="44941"/>
    <lineage>
        <taxon>Eukaryota</taxon>
        <taxon>Fungi</taxon>
        <taxon>Fungi incertae sedis</taxon>
        <taxon>Mucoromycota</taxon>
        <taxon>Glomeromycotina</taxon>
        <taxon>Glomeromycetes</taxon>
        <taxon>Diversisporales</taxon>
        <taxon>Gigasporaceae</taxon>
        <taxon>Gigaspora</taxon>
    </lineage>
</organism>
<evidence type="ECO:0000313" key="1">
    <source>
        <dbReference type="EMBL" id="RIB20854.1"/>
    </source>
</evidence>
<dbReference type="OrthoDB" id="2441139at2759"/>
<name>A0A397VEI0_9GLOM</name>
<accession>A0A397VEI0</accession>
<gene>
    <name evidence="1" type="ORF">C2G38_2034907</name>
</gene>
<protein>
    <submittedName>
        <fullName evidence="1">Uncharacterized protein</fullName>
    </submittedName>
</protein>